<evidence type="ECO:0000256" key="1">
    <source>
        <dbReference type="SAM" id="MobiDB-lite"/>
    </source>
</evidence>
<protein>
    <submittedName>
        <fullName evidence="2">Uncharacterized protein</fullName>
    </submittedName>
</protein>
<dbReference type="InParanoid" id="A0A132BBS4"/>
<gene>
    <name evidence="2" type="ORF">LY89DRAFT_283069</name>
</gene>
<evidence type="ECO:0000313" key="3">
    <source>
        <dbReference type="Proteomes" id="UP000070700"/>
    </source>
</evidence>
<evidence type="ECO:0000313" key="2">
    <source>
        <dbReference type="EMBL" id="KUJ09294.1"/>
    </source>
</evidence>
<proteinExistence type="predicted"/>
<dbReference type="AlphaFoldDB" id="A0A132BBS4"/>
<dbReference type="Proteomes" id="UP000070700">
    <property type="component" value="Unassembled WGS sequence"/>
</dbReference>
<keyword evidence="3" id="KW-1185">Reference proteome</keyword>
<sequence>MEMEAKVKLRGLSIFPPQLPTTTGRIERCCFACASRGALEASSNLFCSFPYRLVSTYRNAAVALRCVAFCCLSPMLCHVVTKLPKKARFLALDLLVKKKFKYRTTHMKRTNERTAHHHHHQKESPCGGCGEIEL</sequence>
<dbReference type="EMBL" id="KQ947432">
    <property type="protein sequence ID" value="KUJ09294.1"/>
    <property type="molecule type" value="Genomic_DNA"/>
</dbReference>
<dbReference type="GeneID" id="28816197"/>
<feature type="region of interest" description="Disordered" evidence="1">
    <location>
        <begin position="110"/>
        <end position="134"/>
    </location>
</feature>
<organism evidence="2 3">
    <name type="scientific">Mollisia scopiformis</name>
    <name type="common">Conifer needle endophyte fungus</name>
    <name type="synonym">Phialocephala scopiformis</name>
    <dbReference type="NCBI Taxonomy" id="149040"/>
    <lineage>
        <taxon>Eukaryota</taxon>
        <taxon>Fungi</taxon>
        <taxon>Dikarya</taxon>
        <taxon>Ascomycota</taxon>
        <taxon>Pezizomycotina</taxon>
        <taxon>Leotiomycetes</taxon>
        <taxon>Helotiales</taxon>
        <taxon>Mollisiaceae</taxon>
        <taxon>Mollisia</taxon>
    </lineage>
</organism>
<dbReference type="KEGG" id="psco:LY89DRAFT_283069"/>
<dbReference type="RefSeq" id="XP_018063649.1">
    <property type="nucleotide sequence ID" value="XM_018206471.1"/>
</dbReference>
<name>A0A132BBS4_MOLSC</name>
<accession>A0A132BBS4</accession>
<reference evidence="2 3" key="1">
    <citation type="submission" date="2015-10" db="EMBL/GenBank/DDBJ databases">
        <title>Full genome of DAOMC 229536 Phialocephala scopiformis, a fungal endophyte of spruce producing the potent anti-insectan compound rugulosin.</title>
        <authorList>
            <consortium name="DOE Joint Genome Institute"/>
            <person name="Walker A.K."/>
            <person name="Frasz S.L."/>
            <person name="Seifert K.A."/>
            <person name="Miller J.D."/>
            <person name="Mondo S.J."/>
            <person name="Labutti K."/>
            <person name="Lipzen A."/>
            <person name="Dockter R."/>
            <person name="Kennedy M."/>
            <person name="Grigoriev I.V."/>
            <person name="Spatafora J.W."/>
        </authorList>
    </citation>
    <scope>NUCLEOTIDE SEQUENCE [LARGE SCALE GENOMIC DNA]</scope>
    <source>
        <strain evidence="2 3">CBS 120377</strain>
    </source>
</reference>